<feature type="chain" id="PRO_5042896863" evidence="1">
    <location>
        <begin position="27"/>
        <end position="257"/>
    </location>
</feature>
<feature type="domain" description="Ice-binding protein C-terminal" evidence="2">
    <location>
        <begin position="227"/>
        <end position="254"/>
    </location>
</feature>
<dbReference type="KEGG" id="puo:RZN69_10265"/>
<sequence>MKKVKKRILTVGKGSVVVLSAQNVQAAIDHVTAPADAFVSLADALPATYNWDIDGDGNFDFQLATDNGIISSTISFKGLQAGNGVQSYNATVTVTPFTVINYVQNFLNTSVNSVNKRLIGPDLVTDRIWNGLGTRKLLIDGLANTSLSANVTTAQTTVGGNFRIDGRGYDNPVHLLAGFRFNGDGPTAQYAWARFEIVGKTDDNEPAVRITEWAYETTPGTAIEAGAIPEPETMAVGLGLLALGAAGLRTWRKRLAK</sequence>
<name>A0AAQ3QXA2_9BACT</name>
<accession>A0AAQ3QXA2</accession>
<reference evidence="3 4" key="1">
    <citation type="submission" date="2023-10" db="EMBL/GenBank/DDBJ databases">
        <title>Rubellicoccus peritrichatus gen. nov., sp. nov., isolated from an algae of coral reef tank.</title>
        <authorList>
            <person name="Luo J."/>
        </authorList>
    </citation>
    <scope>NUCLEOTIDE SEQUENCE [LARGE SCALE GENOMIC DNA]</scope>
    <source>
        <strain evidence="3 4">CR14</strain>
    </source>
</reference>
<gene>
    <name evidence="3" type="ORF">RZN69_10265</name>
</gene>
<protein>
    <submittedName>
        <fullName evidence="3">PEP-CTERM sorting domain-containing protein</fullName>
    </submittedName>
</protein>
<feature type="signal peptide" evidence="1">
    <location>
        <begin position="1"/>
        <end position="26"/>
    </location>
</feature>
<proteinExistence type="predicted"/>
<dbReference type="RefSeq" id="WP_317836030.1">
    <property type="nucleotide sequence ID" value="NZ_CP136920.1"/>
</dbReference>
<dbReference type="AlphaFoldDB" id="A0AAQ3QXA2"/>
<organism evidence="3 4">
    <name type="scientific">Rubellicoccus peritrichatus</name>
    <dbReference type="NCBI Taxonomy" id="3080537"/>
    <lineage>
        <taxon>Bacteria</taxon>
        <taxon>Pseudomonadati</taxon>
        <taxon>Verrucomicrobiota</taxon>
        <taxon>Opitutia</taxon>
        <taxon>Puniceicoccales</taxon>
        <taxon>Cerasicoccaceae</taxon>
        <taxon>Rubellicoccus</taxon>
    </lineage>
</organism>
<dbReference type="Proteomes" id="UP001304300">
    <property type="component" value="Chromosome"/>
</dbReference>
<keyword evidence="1" id="KW-0732">Signal</keyword>
<evidence type="ECO:0000313" key="4">
    <source>
        <dbReference type="Proteomes" id="UP001304300"/>
    </source>
</evidence>
<evidence type="ECO:0000259" key="2">
    <source>
        <dbReference type="Pfam" id="PF07589"/>
    </source>
</evidence>
<dbReference type="Pfam" id="PF07589">
    <property type="entry name" value="PEP-CTERM"/>
    <property type="match status" value="1"/>
</dbReference>
<dbReference type="EMBL" id="CP136920">
    <property type="protein sequence ID" value="WOO43473.1"/>
    <property type="molecule type" value="Genomic_DNA"/>
</dbReference>
<keyword evidence="4" id="KW-1185">Reference proteome</keyword>
<dbReference type="InterPro" id="IPR013424">
    <property type="entry name" value="Ice-binding_C"/>
</dbReference>
<evidence type="ECO:0000256" key="1">
    <source>
        <dbReference type="SAM" id="SignalP"/>
    </source>
</evidence>
<evidence type="ECO:0000313" key="3">
    <source>
        <dbReference type="EMBL" id="WOO43473.1"/>
    </source>
</evidence>